<gene>
    <name evidence="1" type="ORF">NDU88_011478</name>
</gene>
<evidence type="ECO:0000313" key="1">
    <source>
        <dbReference type="EMBL" id="KAJ1145187.1"/>
    </source>
</evidence>
<reference evidence="1" key="1">
    <citation type="journal article" date="2022" name="bioRxiv">
        <title>Sequencing and chromosome-scale assembly of the giantPleurodeles waltlgenome.</title>
        <authorList>
            <person name="Brown T."/>
            <person name="Elewa A."/>
            <person name="Iarovenko S."/>
            <person name="Subramanian E."/>
            <person name="Araus A.J."/>
            <person name="Petzold A."/>
            <person name="Susuki M."/>
            <person name="Suzuki K.-i.T."/>
            <person name="Hayashi T."/>
            <person name="Toyoda A."/>
            <person name="Oliveira C."/>
            <person name="Osipova E."/>
            <person name="Leigh N.D."/>
            <person name="Simon A."/>
            <person name="Yun M.H."/>
        </authorList>
    </citation>
    <scope>NUCLEOTIDE SEQUENCE</scope>
    <source>
        <strain evidence="1">20211129_DDA</strain>
        <tissue evidence="1">Liver</tissue>
    </source>
</reference>
<accession>A0AAV7R0G2</accession>
<protein>
    <submittedName>
        <fullName evidence="1">Uncharacterized protein</fullName>
    </submittedName>
</protein>
<sequence length="119" mass="12695">MVTALAPHLAVRRLSLRLTHQRLHAGFLTGLPADTNRRPAGSSPAVVTAVRLPLEALLYEPLRASLFIAPPCLAQLATAVAVVVLLCKSLCAPLLTLLAPPTGTRSQEHVGRSPYYTLL</sequence>
<keyword evidence="2" id="KW-1185">Reference proteome</keyword>
<dbReference type="AlphaFoldDB" id="A0AAV7R0G2"/>
<dbReference type="EMBL" id="JANPWB010000010">
    <property type="protein sequence ID" value="KAJ1145187.1"/>
    <property type="molecule type" value="Genomic_DNA"/>
</dbReference>
<proteinExistence type="predicted"/>
<comment type="caution">
    <text evidence="1">The sequence shown here is derived from an EMBL/GenBank/DDBJ whole genome shotgun (WGS) entry which is preliminary data.</text>
</comment>
<organism evidence="1 2">
    <name type="scientific">Pleurodeles waltl</name>
    <name type="common">Iberian ribbed newt</name>
    <dbReference type="NCBI Taxonomy" id="8319"/>
    <lineage>
        <taxon>Eukaryota</taxon>
        <taxon>Metazoa</taxon>
        <taxon>Chordata</taxon>
        <taxon>Craniata</taxon>
        <taxon>Vertebrata</taxon>
        <taxon>Euteleostomi</taxon>
        <taxon>Amphibia</taxon>
        <taxon>Batrachia</taxon>
        <taxon>Caudata</taxon>
        <taxon>Salamandroidea</taxon>
        <taxon>Salamandridae</taxon>
        <taxon>Pleurodelinae</taxon>
        <taxon>Pleurodeles</taxon>
    </lineage>
</organism>
<name>A0AAV7R0G2_PLEWA</name>
<evidence type="ECO:0000313" key="2">
    <source>
        <dbReference type="Proteomes" id="UP001066276"/>
    </source>
</evidence>
<dbReference type="Proteomes" id="UP001066276">
    <property type="component" value="Chromosome 6"/>
</dbReference>